<evidence type="ECO:0000313" key="2">
    <source>
        <dbReference type="EMBL" id="SUN87851.1"/>
    </source>
</evidence>
<accession>A0A0U0MIL8</accession>
<name>A0A0U0MIL8_STREE</name>
<organism evidence="3 6">
    <name type="scientific">Streptococcus pneumoniae</name>
    <dbReference type="NCBI Taxonomy" id="1313"/>
    <lineage>
        <taxon>Bacteria</taxon>
        <taxon>Bacillati</taxon>
        <taxon>Bacillota</taxon>
        <taxon>Bacilli</taxon>
        <taxon>Lactobacillales</taxon>
        <taxon>Streptococcaceae</taxon>
        <taxon>Streptococcus</taxon>
    </lineage>
</organism>
<sequence>MTVGLNPHRLTLTFGVSASFLKRMNLENKRPRLFRDLPLFPKEQLREKYTGGDIVIHACADDEQIAFHAIRNLIRKGRNAVPPLVRKMSLMKWI</sequence>
<dbReference type="InterPro" id="IPR048327">
    <property type="entry name" value="Dyp_perox_N"/>
</dbReference>
<reference evidence="2 5" key="1">
    <citation type="submission" date="2018-06" db="EMBL/GenBank/DDBJ databases">
        <authorList>
            <consortium name="Pathogen Informatics"/>
            <person name="Doyle S."/>
        </authorList>
    </citation>
    <scope>NUCLEOTIDE SEQUENCE [LARGE SCALE GENOMIC DNA]</scope>
    <source>
        <strain evidence="2 5">NCTC13734</strain>
    </source>
</reference>
<feature type="domain" description="Dyp-type peroxidase N-terminal" evidence="1">
    <location>
        <begin position="6"/>
        <end position="81"/>
    </location>
</feature>
<dbReference type="EMBL" id="CAAQRO010000003">
    <property type="protein sequence ID" value="VMC87460.1"/>
    <property type="molecule type" value="Genomic_DNA"/>
</dbReference>
<dbReference type="GO" id="GO:0004601">
    <property type="term" value="F:peroxidase activity"/>
    <property type="evidence" value="ECO:0007669"/>
    <property type="project" value="UniProtKB-KW"/>
</dbReference>
<dbReference type="Proteomes" id="UP000311381">
    <property type="component" value="Unassembled WGS sequence"/>
</dbReference>
<evidence type="ECO:0000259" key="1">
    <source>
        <dbReference type="Pfam" id="PF04261"/>
    </source>
</evidence>
<dbReference type="SUPFAM" id="SSF54909">
    <property type="entry name" value="Dimeric alpha+beta barrel"/>
    <property type="match status" value="1"/>
</dbReference>
<proteinExistence type="predicted"/>
<evidence type="ECO:0000313" key="6">
    <source>
        <dbReference type="Proteomes" id="UP000311381"/>
    </source>
</evidence>
<keyword evidence="3" id="KW-0575">Peroxidase</keyword>
<dbReference type="Pfam" id="PF04261">
    <property type="entry name" value="Dyp_perox_N"/>
    <property type="match status" value="1"/>
</dbReference>
<dbReference type="EMBL" id="CAAULE010000012">
    <property type="protein sequence ID" value="VOG82505.1"/>
    <property type="molecule type" value="Genomic_DNA"/>
</dbReference>
<reference evidence="6 7" key="2">
    <citation type="submission" date="2019-04" db="EMBL/GenBank/DDBJ databases">
        <authorList>
            <consortium name="Pathogen Informatics"/>
        </authorList>
    </citation>
    <scope>NUCLEOTIDE SEQUENCE [LARGE SCALE GENOMIC DNA]</scope>
    <source>
        <strain evidence="6 7">GPSC47</strain>
    </source>
</reference>
<dbReference type="EC" id="1.11.1.-" evidence="3"/>
<evidence type="ECO:0000313" key="7">
    <source>
        <dbReference type="Proteomes" id="UP000312530"/>
    </source>
</evidence>
<protein>
    <submittedName>
        <fullName evidence="3">Peroxidase</fullName>
        <ecNumber evidence="3">1.11.1.-</ecNumber>
    </submittedName>
</protein>
<evidence type="ECO:0000313" key="3">
    <source>
        <dbReference type="EMBL" id="VMC87460.1"/>
    </source>
</evidence>
<dbReference type="EMBL" id="UHFW01000006">
    <property type="protein sequence ID" value="SUN87851.1"/>
    <property type="molecule type" value="Genomic_DNA"/>
</dbReference>
<dbReference type="AlphaFoldDB" id="A0A0U0MIL8"/>
<dbReference type="Proteomes" id="UP000254854">
    <property type="component" value="Unassembled WGS sequence"/>
</dbReference>
<gene>
    <name evidence="3" type="primary">efeN_2</name>
    <name evidence="2" type="ORF">NCTC13734_01473</name>
    <name evidence="3" type="ORF">SAMEA2627268_00572</name>
    <name evidence="4" type="ORF">SAMEA2696453_01492</name>
</gene>
<keyword evidence="3" id="KW-0560">Oxidoreductase</keyword>
<evidence type="ECO:0000313" key="4">
    <source>
        <dbReference type="EMBL" id="VOG82505.1"/>
    </source>
</evidence>
<dbReference type="InterPro" id="IPR011008">
    <property type="entry name" value="Dimeric_a/b-barrel"/>
</dbReference>
<dbReference type="Proteomes" id="UP000312530">
    <property type="component" value="Unassembled WGS sequence"/>
</dbReference>
<evidence type="ECO:0000313" key="5">
    <source>
        <dbReference type="Proteomes" id="UP000254854"/>
    </source>
</evidence>